<evidence type="ECO:0000313" key="2">
    <source>
        <dbReference type="EMBL" id="RXS67953.1"/>
    </source>
</evidence>
<gene>
    <name evidence="2" type="ORF">EST54_10415</name>
</gene>
<protein>
    <submittedName>
        <fullName evidence="2">Uncharacterized protein</fullName>
    </submittedName>
</protein>
<dbReference type="Proteomes" id="UP000289482">
    <property type="component" value="Unassembled WGS sequence"/>
</dbReference>
<accession>A0A4Q1R5I2</accession>
<evidence type="ECO:0000313" key="3">
    <source>
        <dbReference type="Proteomes" id="UP000289482"/>
    </source>
</evidence>
<sequence>MCQRAICPSCRKLTFEGCGRHVDQVLMGVPNTQRCMCEPAERKRARPVKAATRTGSAPARQGGSSRRTRAPGAPGSPPGRSRGVWWARLIDWVKSPA</sequence>
<feature type="compositionally biased region" description="Low complexity" evidence="1">
    <location>
        <begin position="70"/>
        <end position="82"/>
    </location>
</feature>
<organism evidence="2 3">
    <name type="scientific">Streptomyces sioyaensis</name>
    <dbReference type="NCBI Taxonomy" id="67364"/>
    <lineage>
        <taxon>Bacteria</taxon>
        <taxon>Bacillati</taxon>
        <taxon>Actinomycetota</taxon>
        <taxon>Actinomycetes</taxon>
        <taxon>Kitasatosporales</taxon>
        <taxon>Streptomycetaceae</taxon>
        <taxon>Streptomyces</taxon>
    </lineage>
</organism>
<evidence type="ECO:0000256" key="1">
    <source>
        <dbReference type="SAM" id="MobiDB-lite"/>
    </source>
</evidence>
<proteinExistence type="predicted"/>
<comment type="caution">
    <text evidence="2">The sequence shown here is derived from an EMBL/GenBank/DDBJ whole genome shotgun (WGS) entry which is preliminary data.</text>
</comment>
<name>A0A4Q1R5I2_9ACTN</name>
<keyword evidence="3" id="KW-1185">Reference proteome</keyword>
<dbReference type="PANTHER" id="PTHR34724">
    <property type="entry name" value="OS12G0596101 PROTEIN"/>
    <property type="match status" value="1"/>
</dbReference>
<feature type="region of interest" description="Disordered" evidence="1">
    <location>
        <begin position="40"/>
        <end position="82"/>
    </location>
</feature>
<dbReference type="AlphaFoldDB" id="A0A4Q1R5I2"/>
<reference evidence="2 3" key="1">
    <citation type="submission" date="2019-01" db="EMBL/GenBank/DDBJ databases">
        <title>Draft genome sequences of the type strain Streptomyces sioyaensis DSM 40032 and its novel strain, TM32, a thermotolerant antibiotics-producing actinobacterium.</title>
        <authorList>
            <person name="Nakaew N."/>
            <person name="Lumyong S."/>
            <person name="Sloan W.T."/>
            <person name="Sungthong R."/>
        </authorList>
    </citation>
    <scope>NUCLEOTIDE SEQUENCE [LARGE SCALE GENOMIC DNA]</scope>
    <source>
        <strain evidence="2 3">DSM 40032</strain>
    </source>
</reference>
<dbReference type="EMBL" id="SDIF01000021">
    <property type="protein sequence ID" value="RXS67953.1"/>
    <property type="molecule type" value="Genomic_DNA"/>
</dbReference>
<dbReference type="PANTHER" id="PTHR34724:SF2">
    <property type="entry name" value="OS12G0596101 PROTEIN"/>
    <property type="match status" value="1"/>
</dbReference>